<evidence type="ECO:0000256" key="3">
    <source>
        <dbReference type="ARBA" id="ARBA00038335"/>
    </source>
</evidence>
<dbReference type="SUPFAM" id="SSF50978">
    <property type="entry name" value="WD40 repeat-like"/>
    <property type="match status" value="1"/>
</dbReference>
<evidence type="ECO:0000313" key="7">
    <source>
        <dbReference type="Proteomes" id="UP001150569"/>
    </source>
</evidence>
<feature type="compositionally biased region" description="Basic and acidic residues" evidence="4">
    <location>
        <begin position="10"/>
        <end position="25"/>
    </location>
</feature>
<reference evidence="6" key="1">
    <citation type="submission" date="2022-07" db="EMBL/GenBank/DDBJ databases">
        <title>Phylogenomic reconstructions and comparative analyses of Kickxellomycotina fungi.</title>
        <authorList>
            <person name="Reynolds N.K."/>
            <person name="Stajich J.E."/>
            <person name="Barry K."/>
            <person name="Grigoriev I.V."/>
            <person name="Crous P."/>
            <person name="Smith M.E."/>
        </authorList>
    </citation>
    <scope>NUCLEOTIDE SEQUENCE</scope>
    <source>
        <strain evidence="6">RSA 861</strain>
    </source>
</reference>
<organism evidence="6 7">
    <name type="scientific">Tieghemiomyces parasiticus</name>
    <dbReference type="NCBI Taxonomy" id="78921"/>
    <lineage>
        <taxon>Eukaryota</taxon>
        <taxon>Fungi</taxon>
        <taxon>Fungi incertae sedis</taxon>
        <taxon>Zoopagomycota</taxon>
        <taxon>Kickxellomycotina</taxon>
        <taxon>Dimargaritomycetes</taxon>
        <taxon>Dimargaritales</taxon>
        <taxon>Dimargaritaceae</taxon>
        <taxon>Tieghemiomyces</taxon>
    </lineage>
</organism>
<accession>A0A9W7ZJL1</accession>
<evidence type="ECO:0000313" key="6">
    <source>
        <dbReference type="EMBL" id="KAJ1909101.1"/>
    </source>
</evidence>
<evidence type="ECO:0000256" key="4">
    <source>
        <dbReference type="SAM" id="MobiDB-lite"/>
    </source>
</evidence>
<evidence type="ECO:0000256" key="1">
    <source>
        <dbReference type="ARBA" id="ARBA00004123"/>
    </source>
</evidence>
<sequence>MVAKTPKRPMAADEDHNTPEVERPKNTAPEAVLDLDGSRFGTLSQAGKISHFTCMNLLDGDILAQFSTAETKLTRIAWGIIEAATSTQNQTQTKVLSDNRNTVAALCCDNGTVLLYSPTTQTVVRSLGGNHVHKGAVRDFLFEAAGQFGYSLGADGRLIKWDLVTGKEVKRAEVDVANPSRLAIVNWAGRIAVGGSSIKILDTTDLKVQVSLPRCPKPVHRLIFSIDAEYLFVVTTGDRFVNVWHVAGDKQDRSRDAPAATLALSHPITHLDVCHKAGHVLAGTAQRALYAWRDVVKQIKDDSEAVATTTAKSNGAKPTGAKSKFLAHKPDLTVKLETTKRDIAANITRVPILDARLHAKSKVLSIYVATGLHLRPFFSEFAIVNPQNQWLTAITHQCTSSVKVEIARSGNSGFSMQRKFASQRQTQNLLVDSGASIGIGGDYLVGEEYGNEKVAAAARAKKDDRTIEDRLRDMMKKSGESTTPTDATLASGSAITSAAGSTDLGAAAGSLSSLLAQGLRTSDYSIINRVLSSSRYVSQTVALLPPQYVIPLVHELVGRIPSVPSTAASAAKPTVSEDKVTLRTLFLWVENLLALHTAYLVSLPGMDQHLRALYQALDTRCRLIPAVIDLHSRLELVSRQIKLQRLAGEVEPTPVRDEMIAVDEDAIPVRAWAGYLSEDSSDDEHAHDDDSDEYASSIDGVESDDEEAVVDDLDNLGATGKTQRSVANDSDEESEDDVNEESEEDPNEESEDDSDEESEEDSDEDSDMAPENHAEAMEVSTDESSDDDSDEDSDEDQ</sequence>
<proteinExistence type="inferred from homology"/>
<dbReference type="GO" id="GO:0005730">
    <property type="term" value="C:nucleolus"/>
    <property type="evidence" value="ECO:0007669"/>
    <property type="project" value="TreeGrafter"/>
</dbReference>
<name>A0A9W7ZJL1_9FUNG</name>
<keyword evidence="7" id="KW-1185">Reference proteome</keyword>
<dbReference type="InterPro" id="IPR052414">
    <property type="entry name" value="U3_snoRNA-assoc_WDR"/>
</dbReference>
<dbReference type="InterPro" id="IPR015943">
    <property type="entry name" value="WD40/YVTN_repeat-like_dom_sf"/>
</dbReference>
<dbReference type="AlphaFoldDB" id="A0A9W7ZJL1"/>
<feature type="compositionally biased region" description="Acidic residues" evidence="4">
    <location>
        <begin position="701"/>
        <end position="714"/>
    </location>
</feature>
<comment type="similarity">
    <text evidence="3">Belongs to the UTP5 family.</text>
</comment>
<dbReference type="Gene3D" id="2.130.10.10">
    <property type="entry name" value="YVTN repeat-like/Quinoprotein amine dehydrogenase"/>
    <property type="match status" value="1"/>
</dbReference>
<dbReference type="OrthoDB" id="30195at2759"/>
<gene>
    <name evidence="6" type="primary">UTP5_1</name>
    <name evidence="6" type="ORF">IWQ60_011357</name>
</gene>
<dbReference type="GO" id="GO:0000462">
    <property type="term" value="P:maturation of SSU-rRNA from tricistronic rRNA transcript (SSU-rRNA, 5.8S rRNA, LSU-rRNA)"/>
    <property type="evidence" value="ECO:0007669"/>
    <property type="project" value="TreeGrafter"/>
</dbReference>
<dbReference type="InterPro" id="IPR007148">
    <property type="entry name" value="SSU_processome_Utp12"/>
</dbReference>
<protein>
    <submittedName>
        <fullName evidence="6">Small subunit (SSU) processome component</fullName>
    </submittedName>
</protein>
<dbReference type="PANTHER" id="PTHR44267:SF1">
    <property type="entry name" value="WD REPEAT-CONTAINING PROTEIN 43"/>
    <property type="match status" value="1"/>
</dbReference>
<dbReference type="PANTHER" id="PTHR44267">
    <property type="entry name" value="WD REPEAT-CONTAINING PROTEIN 43"/>
    <property type="match status" value="1"/>
</dbReference>
<comment type="subcellular location">
    <subcellularLocation>
        <location evidence="1">Nucleus</location>
    </subcellularLocation>
</comment>
<dbReference type="InterPro" id="IPR036322">
    <property type="entry name" value="WD40_repeat_dom_sf"/>
</dbReference>
<evidence type="ECO:0000256" key="2">
    <source>
        <dbReference type="ARBA" id="ARBA00023242"/>
    </source>
</evidence>
<dbReference type="Proteomes" id="UP001150569">
    <property type="component" value="Unassembled WGS sequence"/>
</dbReference>
<comment type="caution">
    <text evidence="6">The sequence shown here is derived from an EMBL/GenBank/DDBJ whole genome shotgun (WGS) entry which is preliminary data.</text>
</comment>
<evidence type="ECO:0000259" key="5">
    <source>
        <dbReference type="Pfam" id="PF04003"/>
    </source>
</evidence>
<keyword evidence="2" id="KW-0539">Nucleus</keyword>
<dbReference type="EMBL" id="JANBPT010001263">
    <property type="protein sequence ID" value="KAJ1909101.1"/>
    <property type="molecule type" value="Genomic_DNA"/>
</dbReference>
<feature type="compositionally biased region" description="Acidic residues" evidence="4">
    <location>
        <begin position="729"/>
        <end position="768"/>
    </location>
</feature>
<feature type="compositionally biased region" description="Acidic residues" evidence="4">
    <location>
        <begin position="780"/>
        <end position="797"/>
    </location>
</feature>
<feature type="region of interest" description="Disordered" evidence="4">
    <location>
        <begin position="678"/>
        <end position="797"/>
    </location>
</feature>
<feature type="domain" description="Small-subunit processome Utp12" evidence="5">
    <location>
        <begin position="524"/>
        <end position="638"/>
    </location>
</feature>
<dbReference type="Pfam" id="PF04003">
    <property type="entry name" value="Utp12"/>
    <property type="match status" value="1"/>
</dbReference>
<feature type="region of interest" description="Disordered" evidence="4">
    <location>
        <begin position="1"/>
        <end position="27"/>
    </location>
</feature>